<evidence type="ECO:0000313" key="4">
    <source>
        <dbReference type="Proteomes" id="UP000326198"/>
    </source>
</evidence>
<evidence type="ECO:0000313" key="3">
    <source>
        <dbReference type="EMBL" id="KAE8375435.1"/>
    </source>
</evidence>
<dbReference type="CDD" id="cd09083">
    <property type="entry name" value="EEP-1"/>
    <property type="match status" value="1"/>
</dbReference>
<evidence type="ECO:0000256" key="1">
    <source>
        <dbReference type="SAM" id="MobiDB-lite"/>
    </source>
</evidence>
<dbReference type="OrthoDB" id="276515at2759"/>
<dbReference type="InterPro" id="IPR050410">
    <property type="entry name" value="CCR4/nocturin_mRNA_transcr"/>
</dbReference>
<evidence type="ECO:0000259" key="2">
    <source>
        <dbReference type="Pfam" id="PF03372"/>
    </source>
</evidence>
<keyword evidence="3" id="KW-0378">Hydrolase</keyword>
<dbReference type="EMBL" id="ML736260">
    <property type="protein sequence ID" value="KAE8375435.1"/>
    <property type="molecule type" value="Genomic_DNA"/>
</dbReference>
<gene>
    <name evidence="3" type="ORF">BDV26DRAFT_13937</name>
</gene>
<dbReference type="AlphaFoldDB" id="A0A5N7B083"/>
<proteinExistence type="predicted"/>
<organism evidence="3 4">
    <name type="scientific">Aspergillus bertholletiae</name>
    <dbReference type="NCBI Taxonomy" id="1226010"/>
    <lineage>
        <taxon>Eukaryota</taxon>
        <taxon>Fungi</taxon>
        <taxon>Dikarya</taxon>
        <taxon>Ascomycota</taxon>
        <taxon>Pezizomycotina</taxon>
        <taxon>Eurotiomycetes</taxon>
        <taxon>Eurotiomycetidae</taxon>
        <taxon>Eurotiales</taxon>
        <taxon>Aspergillaceae</taxon>
        <taxon>Aspergillus</taxon>
        <taxon>Aspergillus subgen. Circumdati</taxon>
    </lineage>
</organism>
<keyword evidence="4" id="KW-1185">Reference proteome</keyword>
<protein>
    <submittedName>
        <fullName evidence="3">Endonuclease/exonuclease/phosphatase</fullName>
    </submittedName>
</protein>
<feature type="region of interest" description="Disordered" evidence="1">
    <location>
        <begin position="73"/>
        <end position="97"/>
    </location>
</feature>
<dbReference type="Gene3D" id="3.60.10.10">
    <property type="entry name" value="Endonuclease/exonuclease/phosphatase"/>
    <property type="match status" value="1"/>
</dbReference>
<dbReference type="GO" id="GO:0004519">
    <property type="term" value="F:endonuclease activity"/>
    <property type="evidence" value="ECO:0007669"/>
    <property type="project" value="UniProtKB-KW"/>
</dbReference>
<keyword evidence="3" id="KW-0255">Endonuclease</keyword>
<dbReference type="SUPFAM" id="SSF56219">
    <property type="entry name" value="DNase I-like"/>
    <property type="match status" value="1"/>
</dbReference>
<dbReference type="PANTHER" id="PTHR12121:SF36">
    <property type="entry name" value="ENDONUCLEASE_EXONUCLEASE_PHOSPHATASE DOMAIN-CONTAINING PROTEIN"/>
    <property type="match status" value="1"/>
</dbReference>
<dbReference type="InterPro" id="IPR005135">
    <property type="entry name" value="Endo/exonuclease/phosphatase"/>
</dbReference>
<dbReference type="Proteomes" id="UP000326198">
    <property type="component" value="Unassembled WGS sequence"/>
</dbReference>
<name>A0A5N7B083_9EURO</name>
<accession>A0A5N7B083</accession>
<dbReference type="InterPro" id="IPR036691">
    <property type="entry name" value="Endo/exonu/phosph_ase_sf"/>
</dbReference>
<keyword evidence="3" id="KW-0269">Exonuclease</keyword>
<dbReference type="Pfam" id="PF03372">
    <property type="entry name" value="Exo_endo_phos"/>
    <property type="match status" value="1"/>
</dbReference>
<dbReference type="PANTHER" id="PTHR12121">
    <property type="entry name" value="CARBON CATABOLITE REPRESSOR PROTEIN 4"/>
    <property type="match status" value="1"/>
</dbReference>
<dbReference type="GO" id="GO:0000175">
    <property type="term" value="F:3'-5'-RNA exonuclease activity"/>
    <property type="evidence" value="ECO:0007669"/>
    <property type="project" value="TreeGrafter"/>
</dbReference>
<reference evidence="3 4" key="1">
    <citation type="submission" date="2019-04" db="EMBL/GenBank/DDBJ databases">
        <title>Friends and foes A comparative genomics studyof 23 Aspergillus species from section Flavi.</title>
        <authorList>
            <consortium name="DOE Joint Genome Institute"/>
            <person name="Kjaerbolling I."/>
            <person name="Vesth T."/>
            <person name="Frisvad J.C."/>
            <person name="Nybo J.L."/>
            <person name="Theobald S."/>
            <person name="Kildgaard S."/>
            <person name="Isbrandt T."/>
            <person name="Kuo A."/>
            <person name="Sato A."/>
            <person name="Lyhne E.K."/>
            <person name="Kogle M.E."/>
            <person name="Wiebenga A."/>
            <person name="Kun R.S."/>
            <person name="Lubbers R.J."/>
            <person name="Makela M.R."/>
            <person name="Barry K."/>
            <person name="Chovatia M."/>
            <person name="Clum A."/>
            <person name="Daum C."/>
            <person name="Haridas S."/>
            <person name="He G."/>
            <person name="LaButti K."/>
            <person name="Lipzen A."/>
            <person name="Mondo S."/>
            <person name="Riley R."/>
            <person name="Salamov A."/>
            <person name="Simmons B.A."/>
            <person name="Magnuson J.K."/>
            <person name="Henrissat B."/>
            <person name="Mortensen U.H."/>
            <person name="Larsen T.O."/>
            <person name="Devries R.P."/>
            <person name="Grigoriev I.V."/>
            <person name="Machida M."/>
            <person name="Baker S.E."/>
            <person name="Andersen M.R."/>
        </authorList>
    </citation>
    <scope>NUCLEOTIDE SEQUENCE [LARGE SCALE GENOMIC DNA]</scope>
    <source>
        <strain evidence="3 4">IBT 29228</strain>
    </source>
</reference>
<sequence>MSTPKTTPLSIRLITHNIRTIPWFTFPPEKPWHIRRSHIINQLDFNTTHNPEAIICLQEVIHSQLTDILGGLNTATTTTTAPSSDRTEGKEEEEEEEIWKHVGCGRDGGQKGEYSPILYRAGVWEVEWATTRWLSKTPDTPSRGWDAAYRRILTYAVLRHRRTGDEVLVMNTHLDDRGKMARFESAKLILEWMEEALEKEEKKRKKEGGSGSLDGVVLCGDFNTNSRENNDAVEALTAGAMVHTRDCVDGERRYGNMNSWTGFNATPIDDALLDYILVGPLQAGHVPWKVRAYGILTNRFDDGIFNSDHRAVVADVELIGSSKQREGGGYCTQ</sequence>
<feature type="domain" description="Endonuclease/exonuclease/phosphatase" evidence="2">
    <location>
        <begin position="15"/>
        <end position="292"/>
    </location>
</feature>
<keyword evidence="3" id="KW-0540">Nuclease</keyword>